<accession>A0AAV1H9L1</accession>
<evidence type="ECO:0000313" key="1">
    <source>
        <dbReference type="EMBL" id="CAJ1081706.1"/>
    </source>
</evidence>
<dbReference type="EMBL" id="OY660883">
    <property type="protein sequence ID" value="CAJ1081706.1"/>
    <property type="molecule type" value="Genomic_DNA"/>
</dbReference>
<keyword evidence="2" id="KW-1185">Reference proteome</keyword>
<protein>
    <submittedName>
        <fullName evidence="1">Uncharacterized protein</fullName>
    </submittedName>
</protein>
<sequence length="110" mass="12300">MGDALCLGFSVLQRCTPAGAAGGNTLYDCMSVYERNGERRDYVRVLICHESIFSTSWRETEHTLRLGCVTQPGLFIESCYSPKPEPEKPVSNPRINLLWTSSLSGKDPRM</sequence>
<dbReference type="Proteomes" id="UP001178508">
    <property type="component" value="Chromosome 20"/>
</dbReference>
<organism evidence="1 2">
    <name type="scientific">Xyrichtys novacula</name>
    <name type="common">Pearly razorfish</name>
    <name type="synonym">Hemipteronotus novacula</name>
    <dbReference type="NCBI Taxonomy" id="13765"/>
    <lineage>
        <taxon>Eukaryota</taxon>
        <taxon>Metazoa</taxon>
        <taxon>Chordata</taxon>
        <taxon>Craniata</taxon>
        <taxon>Vertebrata</taxon>
        <taxon>Euteleostomi</taxon>
        <taxon>Actinopterygii</taxon>
        <taxon>Neopterygii</taxon>
        <taxon>Teleostei</taxon>
        <taxon>Neoteleostei</taxon>
        <taxon>Acanthomorphata</taxon>
        <taxon>Eupercaria</taxon>
        <taxon>Labriformes</taxon>
        <taxon>Labridae</taxon>
        <taxon>Xyrichtys</taxon>
    </lineage>
</organism>
<dbReference type="AlphaFoldDB" id="A0AAV1H9L1"/>
<gene>
    <name evidence="1" type="ORF">XNOV1_A042493</name>
</gene>
<reference evidence="1" key="1">
    <citation type="submission" date="2023-08" db="EMBL/GenBank/DDBJ databases">
        <authorList>
            <person name="Alioto T."/>
            <person name="Alioto T."/>
            <person name="Gomez Garrido J."/>
        </authorList>
    </citation>
    <scope>NUCLEOTIDE SEQUENCE</scope>
</reference>
<name>A0AAV1H9L1_XYRNO</name>
<evidence type="ECO:0000313" key="2">
    <source>
        <dbReference type="Proteomes" id="UP001178508"/>
    </source>
</evidence>
<proteinExistence type="predicted"/>